<evidence type="ECO:0000256" key="11">
    <source>
        <dbReference type="SAM" id="Phobius"/>
    </source>
</evidence>
<evidence type="ECO:0000256" key="7">
    <source>
        <dbReference type="ARBA" id="ARBA00023027"/>
    </source>
</evidence>
<keyword evidence="8 11" id="KW-0472">Membrane</keyword>
<keyword evidence="7" id="KW-0520">NAD</keyword>
<feature type="transmembrane region" description="Helical" evidence="11">
    <location>
        <begin position="17"/>
        <end position="37"/>
    </location>
</feature>
<comment type="catalytic activity">
    <reaction evidence="10">
        <text>a ubiquinone + NADH + 5 H(+)(in) = a ubiquinol + NAD(+) + 4 H(+)(out)</text>
        <dbReference type="Rhea" id="RHEA:29091"/>
        <dbReference type="Rhea" id="RHEA-COMP:9565"/>
        <dbReference type="Rhea" id="RHEA-COMP:9566"/>
        <dbReference type="ChEBI" id="CHEBI:15378"/>
        <dbReference type="ChEBI" id="CHEBI:16389"/>
        <dbReference type="ChEBI" id="CHEBI:17976"/>
        <dbReference type="ChEBI" id="CHEBI:57540"/>
        <dbReference type="ChEBI" id="CHEBI:57945"/>
        <dbReference type="EC" id="7.1.1.2"/>
    </reaction>
</comment>
<evidence type="ECO:0000256" key="2">
    <source>
        <dbReference type="ARBA" id="ARBA00010519"/>
    </source>
</evidence>
<geneLocation type="mitochondrion" evidence="12"/>
<evidence type="ECO:0000256" key="3">
    <source>
        <dbReference type="ARBA" id="ARBA00016612"/>
    </source>
</evidence>
<dbReference type="EMBL" id="MK431899">
    <property type="protein sequence ID" value="QIT06487.1"/>
    <property type="molecule type" value="Genomic_DNA"/>
</dbReference>
<evidence type="ECO:0000256" key="1">
    <source>
        <dbReference type="ARBA" id="ARBA00004141"/>
    </source>
</evidence>
<protein>
    <recommendedName>
        <fullName evidence="3">NADH-ubiquinone oxidoreductase chain 4L</fullName>
    </recommendedName>
    <alternativeName>
        <fullName evidence="9">NADH dehydrogenase subunit 4L</fullName>
    </alternativeName>
</protein>
<dbReference type="AlphaFoldDB" id="A0A6H0EXI1"/>
<name>A0A6H0EXI1_9HEXA</name>
<dbReference type="GO" id="GO:0016020">
    <property type="term" value="C:membrane"/>
    <property type="evidence" value="ECO:0007669"/>
    <property type="project" value="UniProtKB-SubCell"/>
</dbReference>
<keyword evidence="5" id="KW-1278">Translocase</keyword>
<evidence type="ECO:0000256" key="4">
    <source>
        <dbReference type="ARBA" id="ARBA00022692"/>
    </source>
</evidence>
<keyword evidence="12" id="KW-0496">Mitochondrion</keyword>
<feature type="transmembrane region" description="Helical" evidence="11">
    <location>
        <begin position="43"/>
        <end position="65"/>
    </location>
</feature>
<evidence type="ECO:0000256" key="9">
    <source>
        <dbReference type="ARBA" id="ARBA00031586"/>
    </source>
</evidence>
<sequence length="81" mass="8976">MIFLVGIYNFTWKSKHLLIMLMSLEFMVLGLYFGLAVNMDVQIFNLIFLVFTVCTGAVGLGLLVAMGRVCGTSNMSVFNLS</sequence>
<comment type="similarity">
    <text evidence="2">Belongs to the complex I subunit 4L family.</text>
</comment>
<keyword evidence="4 11" id="KW-0812">Transmembrane</keyword>
<evidence type="ECO:0000313" key="12">
    <source>
        <dbReference type="EMBL" id="QIT06487.1"/>
    </source>
</evidence>
<evidence type="ECO:0000256" key="8">
    <source>
        <dbReference type="ARBA" id="ARBA00023136"/>
    </source>
</evidence>
<proteinExistence type="inferred from homology"/>
<gene>
    <name evidence="12" type="primary">ND4L</name>
</gene>
<comment type="subcellular location">
    <subcellularLocation>
        <location evidence="1">Membrane</location>
        <topology evidence="1">Multi-pass membrane protein</topology>
    </subcellularLocation>
</comment>
<dbReference type="GO" id="GO:0008137">
    <property type="term" value="F:NADH dehydrogenase (ubiquinone) activity"/>
    <property type="evidence" value="ECO:0007669"/>
    <property type="project" value="UniProtKB-EC"/>
</dbReference>
<organism evidence="12">
    <name type="scientific">Lipothrix lubbocki</name>
    <dbReference type="NCBI Taxonomy" id="1387126"/>
    <lineage>
        <taxon>Eukaryota</taxon>
        <taxon>Metazoa</taxon>
        <taxon>Ecdysozoa</taxon>
        <taxon>Arthropoda</taxon>
        <taxon>Hexapoda</taxon>
        <taxon>Collembola</taxon>
        <taxon>Symphypleona</taxon>
        <taxon>Sminthuridae</taxon>
        <taxon>Lipothrix</taxon>
    </lineage>
</organism>
<keyword evidence="6 11" id="KW-1133">Transmembrane helix</keyword>
<evidence type="ECO:0000256" key="5">
    <source>
        <dbReference type="ARBA" id="ARBA00022967"/>
    </source>
</evidence>
<dbReference type="Gene3D" id="1.10.287.3510">
    <property type="match status" value="1"/>
</dbReference>
<dbReference type="InterPro" id="IPR039428">
    <property type="entry name" value="NUOK/Mnh_C1-like"/>
</dbReference>
<evidence type="ECO:0000256" key="10">
    <source>
        <dbReference type="ARBA" id="ARBA00049551"/>
    </source>
</evidence>
<dbReference type="Pfam" id="PF00420">
    <property type="entry name" value="Oxidored_q2"/>
    <property type="match status" value="1"/>
</dbReference>
<accession>A0A6H0EXI1</accession>
<reference evidence="12" key="1">
    <citation type="submission" date="2019-01" db="EMBL/GenBank/DDBJ databases">
        <title>Mitochondrial phylogenomics of Collembola.</title>
        <authorList>
            <person name="Sun X."/>
            <person name="Xie Z.-J."/>
            <person name="Dong J."/>
            <person name="Yu D.-Y."/>
        </authorList>
    </citation>
    <scope>NUCLEOTIDE SEQUENCE</scope>
</reference>
<evidence type="ECO:0000256" key="6">
    <source>
        <dbReference type="ARBA" id="ARBA00022989"/>
    </source>
</evidence>